<keyword evidence="3" id="KW-0808">Transferase</keyword>
<keyword evidence="1" id="KW-1133">Transmembrane helix</keyword>
<dbReference type="EMBL" id="LDAU01000044">
    <property type="protein sequence ID" value="KRX09781.1"/>
    <property type="molecule type" value="Genomic_DNA"/>
</dbReference>
<dbReference type="SUPFAM" id="SSF56112">
    <property type="entry name" value="Protein kinase-like (PK-like)"/>
    <property type="match status" value="1"/>
</dbReference>
<feature type="transmembrane region" description="Helical" evidence="1">
    <location>
        <begin position="1153"/>
        <end position="1176"/>
    </location>
</feature>
<dbReference type="OrthoDB" id="409374at2759"/>
<dbReference type="InParanoid" id="A0A0V0R6C7"/>
<dbReference type="Pfam" id="PF00069">
    <property type="entry name" value="Pkinase"/>
    <property type="match status" value="1"/>
</dbReference>
<dbReference type="GO" id="GO:0004672">
    <property type="term" value="F:protein kinase activity"/>
    <property type="evidence" value="ECO:0007669"/>
    <property type="project" value="InterPro"/>
</dbReference>
<proteinExistence type="predicted"/>
<accession>A0A0V0R6C7</accession>
<dbReference type="InterPro" id="IPR006212">
    <property type="entry name" value="Furin_repeat"/>
</dbReference>
<protein>
    <submittedName>
        <fullName evidence="3">Protein kinase-like domain</fullName>
    </submittedName>
</protein>
<dbReference type="GO" id="GO:0005524">
    <property type="term" value="F:ATP binding"/>
    <property type="evidence" value="ECO:0007669"/>
    <property type="project" value="InterPro"/>
</dbReference>
<gene>
    <name evidence="3" type="ORF">PPERSA_02653</name>
</gene>
<dbReference type="OMA" id="MECHINC"/>
<evidence type="ECO:0000313" key="4">
    <source>
        <dbReference type="Proteomes" id="UP000054937"/>
    </source>
</evidence>
<keyword evidence="3" id="KW-0418">Kinase</keyword>
<comment type="caution">
    <text evidence="3">The sequence shown here is derived from an EMBL/GenBank/DDBJ whole genome shotgun (WGS) entry which is preliminary data.</text>
</comment>
<evidence type="ECO:0000259" key="2">
    <source>
        <dbReference type="PROSITE" id="PS50011"/>
    </source>
</evidence>
<dbReference type="Proteomes" id="UP000054937">
    <property type="component" value="Unassembled WGS sequence"/>
</dbReference>
<dbReference type="InterPro" id="IPR009030">
    <property type="entry name" value="Growth_fac_rcpt_cys_sf"/>
</dbReference>
<evidence type="ECO:0000313" key="3">
    <source>
        <dbReference type="EMBL" id="KRX09781.1"/>
    </source>
</evidence>
<keyword evidence="4" id="KW-1185">Reference proteome</keyword>
<dbReference type="SUPFAM" id="SSF57184">
    <property type="entry name" value="Growth factor receptor domain"/>
    <property type="match status" value="3"/>
</dbReference>
<keyword evidence="1" id="KW-0472">Membrane</keyword>
<dbReference type="Gene3D" id="1.10.510.10">
    <property type="entry name" value="Transferase(Phosphotransferase) domain 1"/>
    <property type="match status" value="2"/>
</dbReference>
<name>A0A0V0R6C7_PSEPJ</name>
<dbReference type="Gene3D" id="2.10.220.10">
    <property type="entry name" value="Hormone Receptor, Insulin-like Growth Factor Receptor 1, Chain A, domain 2"/>
    <property type="match status" value="1"/>
</dbReference>
<dbReference type="SMART" id="SM00181">
    <property type="entry name" value="EGF"/>
    <property type="match status" value="5"/>
</dbReference>
<reference evidence="3 4" key="1">
    <citation type="journal article" date="2015" name="Sci. Rep.">
        <title>Genome of the facultative scuticociliatosis pathogen Pseudocohnilembus persalinus provides insight into its virulence through horizontal gene transfer.</title>
        <authorList>
            <person name="Xiong J."/>
            <person name="Wang G."/>
            <person name="Cheng J."/>
            <person name="Tian M."/>
            <person name="Pan X."/>
            <person name="Warren A."/>
            <person name="Jiang C."/>
            <person name="Yuan D."/>
            <person name="Miao W."/>
        </authorList>
    </citation>
    <scope>NUCLEOTIDE SEQUENCE [LARGE SCALE GENOMIC DNA]</scope>
    <source>
        <strain evidence="3">36N120E</strain>
    </source>
</reference>
<dbReference type="PROSITE" id="PS50011">
    <property type="entry name" value="PROTEIN_KINASE_DOM"/>
    <property type="match status" value="1"/>
</dbReference>
<dbReference type="InterPro" id="IPR000742">
    <property type="entry name" value="EGF"/>
</dbReference>
<dbReference type="SMART" id="SM00261">
    <property type="entry name" value="FU"/>
    <property type="match status" value="4"/>
</dbReference>
<dbReference type="InterPro" id="IPR011009">
    <property type="entry name" value="Kinase-like_dom_sf"/>
</dbReference>
<feature type="domain" description="Protein kinase" evidence="2">
    <location>
        <begin position="26"/>
        <end position="440"/>
    </location>
</feature>
<dbReference type="InterPro" id="IPR000719">
    <property type="entry name" value="Prot_kinase_dom"/>
</dbReference>
<dbReference type="PANTHER" id="PTHR15332:SF175">
    <property type="entry name" value="PROPROTEIN CONVERTASE SUBTILISIN_KEXIN TYPE 5-LIKE"/>
    <property type="match status" value="1"/>
</dbReference>
<dbReference type="PANTHER" id="PTHR15332">
    <property type="entry name" value="PROPROTEIN CONVERTASE SUBTILISIN_KEXIN TYPE 5-LIKE"/>
    <property type="match status" value="1"/>
</dbReference>
<evidence type="ECO:0000256" key="1">
    <source>
        <dbReference type="SAM" id="Phobius"/>
    </source>
</evidence>
<sequence>MGQEQSYQKDCLNITTMNEKQFEKKFDKQKLLTEGGFGKIYIAQDIEKKKLVAIKCLPNKGQTEDFQKNIQRELLLMETDHDNIIKCEAVYRVNKKVENDYEYLLILELGENNLKEFLDEHKSWITFENKYTDLGIAKVLDDNATVTNLYYNKFWPLEMQDSQEKINQKNVDIYSLGGVILFLLACDQNINTKDYKEYQKKYMWEMEGFIKKFNINQYLEKIIINMLQKQNEKRPNIQQILTDFNSLIDEGKIGIKNPYAKKIRQYVDFQQFLMEFGVDQNQLNLQNNNNIFKKLNDIEDLRIYCEQGSNIENQNICIGVTKIEKNTKKVLIQEMVKAFQNAENNICNIKKLSLIFNSTFKDSLSKDQIWKLKDLFNMKFFEKLEFFRMLFFPLSLNKIAKISIFISTVIQLIQCEYDTTNLEKQQVNQITDKIKKQDFTLDTEYIWSFDSAQIGPDCYGLILRSNNPVPFINNGQMMILFVDSQGNQISNKTLKVGYRQQYSITHTNVEDEALIAYTNNQILYVIFMNKYAEYTRGMNQPYEMGDFLLGVLAKTGTNFIYIISQEYDYSGFQNNSPQQLLCFTIDIEDTNNFSIFSDFHLTLDKFYLYLFTLQVYENDMAVVISQNDSNIEQYLVFGVVDKNLMWIKVDDDDDDNKQSVILFADPINCELYQNSQGGSFSIQGIKQGFVFHTYDENKILRIFGMSSQIGTSNSVSFEAYEIQFGCQNTEYYDQNLGCLECNFPCQTCENQYICLSCVSDDTRDLNDNCLCKSSYYENGNIECMECHINCLQCLDSDTCTECVDPITQDQNNKCACKIGYYLDSDNQCQSCNQNCTKCTGNDTCTDCIGDNRNLSQQCQCYEGYYEDQNKLCQAYKQCTYSQIYCENCFNNGTCAECQYDFLDKLNDCQSCIDGELYFNTDTLICEQKEQDNTNTLDCIGLFKTKDTCQCLEGYYIDEELEQQNQQNCQKCSPQCANCANKDLCTKCVNPNFKPPFCKSDGNKSVTIVKPDGQLIETSCRFQCEQCEENSPASCTSCIQGENRDVNGNCKCLPGYHDQNSTQKNCQKCPVQCEECISSDFCTKCNIQQKLAYNSKTNICDCIRGYKWNNFEKMCKQCYYFQGECYENCPQNTIKNDKYKICQIVEYKIISIQFYYKVGGMVCFFMILCTVLIILFVKQVEKEIGLDNDKLRNLRKIENEQQWELREDLVLEYIKEKYYKYIDIDKIPIVLIIYKLVNGKVHVTSKVKLYENQSQNSQNDIDNIYTIVSKYENNNLLQPMKKQKIID</sequence>
<dbReference type="SMART" id="SM00220">
    <property type="entry name" value="S_TKc"/>
    <property type="match status" value="1"/>
</dbReference>
<keyword evidence="1" id="KW-0812">Transmembrane</keyword>
<organism evidence="3 4">
    <name type="scientific">Pseudocohnilembus persalinus</name>
    <name type="common">Ciliate</name>
    <dbReference type="NCBI Taxonomy" id="266149"/>
    <lineage>
        <taxon>Eukaryota</taxon>
        <taxon>Sar</taxon>
        <taxon>Alveolata</taxon>
        <taxon>Ciliophora</taxon>
        <taxon>Intramacronucleata</taxon>
        <taxon>Oligohymenophorea</taxon>
        <taxon>Scuticociliatia</taxon>
        <taxon>Philasterida</taxon>
        <taxon>Pseudocohnilembidae</taxon>
        <taxon>Pseudocohnilembus</taxon>
    </lineage>
</organism>